<evidence type="ECO:0000256" key="1">
    <source>
        <dbReference type="SAM" id="MobiDB-lite"/>
    </source>
</evidence>
<feature type="region of interest" description="Disordered" evidence="1">
    <location>
        <begin position="226"/>
        <end position="261"/>
    </location>
</feature>
<dbReference type="Proteomes" id="UP000078560">
    <property type="component" value="Unassembled WGS sequence"/>
</dbReference>
<evidence type="ECO:0000313" key="2">
    <source>
        <dbReference type="EMBL" id="SBS93009.1"/>
    </source>
</evidence>
<accession>A0A1A8WLE9</accession>
<name>A0A1A8WLE9_PLAOA</name>
<evidence type="ECO:0000313" key="4">
    <source>
        <dbReference type="Proteomes" id="UP000078546"/>
    </source>
</evidence>
<evidence type="ECO:0000313" key="5">
    <source>
        <dbReference type="Proteomes" id="UP000078560"/>
    </source>
</evidence>
<dbReference type="AlphaFoldDB" id="A0A1A8WLE9"/>
<dbReference type="EMBL" id="FLQV01002508">
    <property type="protein sequence ID" value="SBT01457.1"/>
    <property type="molecule type" value="Genomic_DNA"/>
</dbReference>
<reference evidence="2" key="1">
    <citation type="submission" date="2016-05" db="EMBL/GenBank/DDBJ databases">
        <authorList>
            <person name="Lavstsen T."/>
            <person name="Jespersen J.S."/>
        </authorList>
    </citation>
    <scope>NUCLEOTIDE SEQUENCE [LARGE SCALE GENOMIC DNA]</scope>
</reference>
<protein>
    <submittedName>
        <fullName evidence="2">PIR Superfamily Protein</fullName>
    </submittedName>
</protein>
<evidence type="ECO:0000313" key="3">
    <source>
        <dbReference type="EMBL" id="SBT01457.1"/>
    </source>
</evidence>
<gene>
    <name evidence="3" type="ORF">POVCU1_067060</name>
    <name evidence="2" type="ORF">POVCU2_0078350</name>
</gene>
<sequence length="349" mass="39649">MDDILKTLAENFTFKKNNSLKEICDELNTLDNVEEIGSDEESDNKCDLLSCESSNSCYAKTLCYILQNLETMFNVNMGEYKILKTEKNKRCTYFKYWFYNHVITKGFEYSKVLEILTLFERSHGKFKLSIYEQADSCEININTLEDVKKIKVLLDYLENYNEEQRKSDINDVICNSDYKNSLDEMIDLYNNSDEQESDKPELCMDTFESKFAYGYENLHKLQCSEEKDSSSLSDASPQTRGSESGIVADPPSPSAYKGENPPVVLPLPSENGNVGTGTIIASTFAGIFVSFASLYKLTPFGPLLFNSVLKNMNIHNSIDGPNNELLENISKSDNVDFPNMSNYIAYHPT</sequence>
<dbReference type="Proteomes" id="UP000078546">
    <property type="component" value="Unassembled WGS sequence"/>
</dbReference>
<dbReference type="InterPro" id="IPR008780">
    <property type="entry name" value="Plasmodium_Vir"/>
</dbReference>
<dbReference type="Pfam" id="PF05795">
    <property type="entry name" value="Plasmodium_Vir"/>
    <property type="match status" value="1"/>
</dbReference>
<organism evidence="2 5">
    <name type="scientific">Plasmodium ovale curtisi</name>
    <dbReference type="NCBI Taxonomy" id="864141"/>
    <lineage>
        <taxon>Eukaryota</taxon>
        <taxon>Sar</taxon>
        <taxon>Alveolata</taxon>
        <taxon>Apicomplexa</taxon>
        <taxon>Aconoidasida</taxon>
        <taxon>Haemosporida</taxon>
        <taxon>Plasmodiidae</taxon>
        <taxon>Plasmodium</taxon>
        <taxon>Plasmodium (Plasmodium)</taxon>
    </lineage>
</organism>
<reference evidence="4 5" key="2">
    <citation type="submission" date="2016-05" db="EMBL/GenBank/DDBJ databases">
        <authorList>
            <person name="Naeem Raeece"/>
        </authorList>
    </citation>
    <scope>NUCLEOTIDE SEQUENCE [LARGE SCALE GENOMIC DNA]</scope>
</reference>
<proteinExistence type="predicted"/>
<feature type="compositionally biased region" description="Polar residues" evidence="1">
    <location>
        <begin position="230"/>
        <end position="242"/>
    </location>
</feature>
<dbReference type="EMBL" id="FLQU01001444">
    <property type="protein sequence ID" value="SBS93009.1"/>
    <property type="molecule type" value="Genomic_DNA"/>
</dbReference>